<dbReference type="EMBL" id="LR796841">
    <property type="protein sequence ID" value="CAB4168843.1"/>
    <property type="molecule type" value="Genomic_DNA"/>
</dbReference>
<dbReference type="GO" id="GO:0000287">
    <property type="term" value="F:magnesium ion binding"/>
    <property type="evidence" value="ECO:0007669"/>
    <property type="project" value="InterPro"/>
</dbReference>
<evidence type="ECO:0000259" key="2">
    <source>
        <dbReference type="Pfam" id="PF18823"/>
    </source>
</evidence>
<reference evidence="3" key="1">
    <citation type="submission" date="2020-05" db="EMBL/GenBank/DDBJ databases">
        <authorList>
            <person name="Chiriac C."/>
            <person name="Salcher M."/>
            <person name="Ghai R."/>
            <person name="Kavagutti S V."/>
        </authorList>
    </citation>
    <scope>NUCLEOTIDE SEQUENCE</scope>
</reference>
<feature type="region of interest" description="Disordered" evidence="1">
    <location>
        <begin position="16"/>
        <end position="45"/>
    </location>
</feature>
<evidence type="ECO:0000313" key="4">
    <source>
        <dbReference type="EMBL" id="CAB4210651.1"/>
    </source>
</evidence>
<accession>A0A6J5PBJ4</accession>
<feature type="compositionally biased region" description="Polar residues" evidence="1">
    <location>
        <begin position="17"/>
        <end position="41"/>
    </location>
</feature>
<gene>
    <name evidence="4" type="ORF">UFOVP1413_36</name>
    <name evidence="3" type="ORF">UFOVP893_2</name>
</gene>
<name>A0A6J5PBJ4_9CAUD</name>
<proteinExistence type="predicted"/>
<protein>
    <recommendedName>
        <fullName evidence="2">Inorganic pyrophosphatase domain-containing protein</fullName>
    </recommendedName>
</protein>
<dbReference type="InterPro" id="IPR036649">
    <property type="entry name" value="Pyrophosphatase_sf"/>
</dbReference>
<feature type="compositionally biased region" description="Pro residues" evidence="1">
    <location>
        <begin position="68"/>
        <end position="81"/>
    </location>
</feature>
<organism evidence="3">
    <name type="scientific">uncultured Caudovirales phage</name>
    <dbReference type="NCBI Taxonomy" id="2100421"/>
    <lineage>
        <taxon>Viruses</taxon>
        <taxon>Duplodnaviria</taxon>
        <taxon>Heunggongvirae</taxon>
        <taxon>Uroviricota</taxon>
        <taxon>Caudoviricetes</taxon>
        <taxon>Peduoviridae</taxon>
        <taxon>Maltschvirus</taxon>
        <taxon>Maltschvirus maltsch</taxon>
    </lineage>
</organism>
<evidence type="ECO:0000256" key="1">
    <source>
        <dbReference type="SAM" id="MobiDB-lite"/>
    </source>
</evidence>
<dbReference type="Pfam" id="PF18823">
    <property type="entry name" value="InPase"/>
    <property type="match status" value="1"/>
</dbReference>
<dbReference type="SUPFAM" id="SSF50324">
    <property type="entry name" value="Inorganic pyrophosphatase"/>
    <property type="match status" value="1"/>
</dbReference>
<evidence type="ECO:0000313" key="3">
    <source>
        <dbReference type="EMBL" id="CAB4168843.1"/>
    </source>
</evidence>
<dbReference type="GO" id="GO:0006796">
    <property type="term" value="P:phosphate-containing compound metabolic process"/>
    <property type="evidence" value="ECO:0007669"/>
    <property type="project" value="InterPro"/>
</dbReference>
<dbReference type="GO" id="GO:0004427">
    <property type="term" value="F:inorganic diphosphate phosphatase activity"/>
    <property type="evidence" value="ECO:0007669"/>
    <property type="project" value="InterPro"/>
</dbReference>
<sequence>MAASIDQYLQSLRGAFSQLSGGTPQQQPAPASPRTMPQQAPNDAYQRMVAQALSGKSYKDMFPVQAPYTPPPPPAPAPAAPAPQAAAEAPYSHDYGAFAPQGGGDASDYKRGGRITPTEAQKRAGNYIKQHLSFHGLPISIETPKGATREGKDHTGKVWRCKMPADYGYIKRTEGADGDHLDVFVGPDRGSRMVFLINQNDHRTGKFDEHKAILGTTSERQAVALYCAAFSDGCGAKRIGSIEPMSLDAFKHWLKQGKTKTPAKAKTIVEHALAVTRSKT</sequence>
<dbReference type="EMBL" id="LR797364">
    <property type="protein sequence ID" value="CAB4210651.1"/>
    <property type="molecule type" value="Genomic_DNA"/>
</dbReference>
<feature type="region of interest" description="Disordered" evidence="1">
    <location>
        <begin position="61"/>
        <end position="89"/>
    </location>
</feature>
<feature type="domain" description="Inorganic pyrophosphatase" evidence="2">
    <location>
        <begin position="119"/>
        <end position="255"/>
    </location>
</feature>
<dbReference type="InterPro" id="IPR041595">
    <property type="entry name" value="Inorganic_Pase"/>
</dbReference>